<comment type="pathway">
    <text evidence="4">Sphingolipid metabolism.</text>
</comment>
<dbReference type="EC" id="4.1.2.27" evidence="14"/>
<comment type="pathway">
    <text evidence="3">Lipid metabolism; sphingolipid metabolism.</text>
</comment>
<dbReference type="FunFam" id="6.10.140.2150:FF:000001">
    <property type="entry name" value="Sphingosine-1-phosphate lyase 1"/>
    <property type="match status" value="1"/>
</dbReference>
<dbReference type="AlphaFoldDB" id="A0A1I7SDI7"/>
<dbReference type="Pfam" id="PF00282">
    <property type="entry name" value="Pyridoxal_deC"/>
    <property type="match status" value="1"/>
</dbReference>
<feature type="modified residue" description="N6-(pyridoxal phosphate)lysine" evidence="16">
    <location>
        <position position="338"/>
    </location>
</feature>
<dbReference type="FunFam" id="3.40.640.10:FF:000020">
    <property type="entry name" value="sphingosine-1-phosphate lyase 1"/>
    <property type="match status" value="1"/>
</dbReference>
<evidence type="ECO:0000313" key="22">
    <source>
        <dbReference type="WBParaSite" id="BXY_1109300.1"/>
    </source>
</evidence>
<keyword evidence="11" id="KW-0472">Membrane</keyword>
<dbReference type="GO" id="GO:0019752">
    <property type="term" value="P:carboxylic acid metabolic process"/>
    <property type="evidence" value="ECO:0007669"/>
    <property type="project" value="InterPro"/>
</dbReference>
<evidence type="ECO:0000256" key="9">
    <source>
        <dbReference type="ARBA" id="ARBA00022989"/>
    </source>
</evidence>
<gene>
    <name evidence="18" type="ORF">BXYJ_LOCUS15401</name>
</gene>
<dbReference type="Proteomes" id="UP000582659">
    <property type="component" value="Unassembled WGS sequence"/>
</dbReference>
<reference evidence="19" key="2">
    <citation type="submission" date="2020-08" db="EMBL/GenBank/DDBJ databases">
        <authorList>
            <person name="Kikuchi T."/>
        </authorList>
    </citation>
    <scope>NUCLEOTIDE SEQUENCE</scope>
    <source>
        <strain evidence="18">Ka4C1</strain>
    </source>
</reference>
<dbReference type="GO" id="GO:0030170">
    <property type="term" value="F:pyridoxal phosphate binding"/>
    <property type="evidence" value="ECO:0007669"/>
    <property type="project" value="InterPro"/>
</dbReference>
<organism evidence="20 22">
    <name type="scientific">Bursaphelenchus xylophilus</name>
    <name type="common">Pinewood nematode worm</name>
    <name type="synonym">Aphelenchoides xylophilus</name>
    <dbReference type="NCBI Taxonomy" id="6326"/>
    <lineage>
        <taxon>Eukaryota</taxon>
        <taxon>Metazoa</taxon>
        <taxon>Ecdysozoa</taxon>
        <taxon>Nematoda</taxon>
        <taxon>Chromadorea</taxon>
        <taxon>Rhabditida</taxon>
        <taxon>Tylenchina</taxon>
        <taxon>Tylenchomorpha</taxon>
        <taxon>Aphelenchoidea</taxon>
        <taxon>Aphelenchoididae</taxon>
        <taxon>Bursaphelenchus</taxon>
    </lineage>
</organism>
<keyword evidence="6" id="KW-0256">Endoplasmic reticulum</keyword>
<evidence type="ECO:0000256" key="11">
    <source>
        <dbReference type="ARBA" id="ARBA00023136"/>
    </source>
</evidence>
<evidence type="ECO:0000313" key="21">
    <source>
        <dbReference type="Proteomes" id="UP000659654"/>
    </source>
</evidence>
<reference evidence="22" key="1">
    <citation type="submission" date="2016-11" db="UniProtKB">
        <authorList>
            <consortium name="WormBaseParasite"/>
        </authorList>
    </citation>
    <scope>IDENTIFICATION</scope>
</reference>
<evidence type="ECO:0000256" key="10">
    <source>
        <dbReference type="ARBA" id="ARBA00023098"/>
    </source>
</evidence>
<keyword evidence="9" id="KW-1133">Transmembrane helix</keyword>
<dbReference type="Gene3D" id="3.40.640.10">
    <property type="entry name" value="Type I PLP-dependent aspartate aminotransferase-like (Major domain)"/>
    <property type="match status" value="1"/>
</dbReference>
<dbReference type="SUPFAM" id="SSF53383">
    <property type="entry name" value="PLP-dependent transferases"/>
    <property type="match status" value="1"/>
</dbReference>
<dbReference type="InterPro" id="IPR050477">
    <property type="entry name" value="GrpII_AminoAcid_Decarb"/>
</dbReference>
<dbReference type="OrthoDB" id="10254570at2759"/>
<dbReference type="WBParaSite" id="BXY_1109300.1">
    <property type="protein sequence ID" value="BXY_1109300.1"/>
    <property type="gene ID" value="BXY_1109300"/>
</dbReference>
<dbReference type="InterPro" id="IPR015421">
    <property type="entry name" value="PyrdxlP-dep_Trfase_major"/>
</dbReference>
<comment type="cofactor">
    <cofactor evidence="1 16 17">
        <name>pyridoxal 5'-phosphate</name>
        <dbReference type="ChEBI" id="CHEBI:597326"/>
    </cofactor>
</comment>
<dbReference type="EMBL" id="CAJFCV020000006">
    <property type="protein sequence ID" value="CAG9131645.1"/>
    <property type="molecule type" value="Genomic_DNA"/>
</dbReference>
<accession>A0A1I7SDI7</accession>
<proteinExistence type="inferred from homology"/>
<dbReference type="Proteomes" id="UP000095284">
    <property type="component" value="Unplaced"/>
</dbReference>
<dbReference type="eggNOG" id="KOG1383">
    <property type="taxonomic scope" value="Eukaryota"/>
</dbReference>
<evidence type="ECO:0000256" key="6">
    <source>
        <dbReference type="ARBA" id="ARBA00022824"/>
    </source>
</evidence>
<evidence type="ECO:0000256" key="14">
    <source>
        <dbReference type="ARBA" id="ARBA00038965"/>
    </source>
</evidence>
<protein>
    <recommendedName>
        <fullName evidence="14">sphinganine-1-phosphate aldolase</fullName>
        <ecNumber evidence="14">4.1.2.27</ecNumber>
    </recommendedName>
    <alternativeName>
        <fullName evidence="15">Sphingosine-1-phosphate aldolase</fullName>
    </alternativeName>
</protein>
<keyword evidence="7 16" id="KW-0663">Pyridoxal phosphate</keyword>
<evidence type="ECO:0000313" key="20">
    <source>
        <dbReference type="Proteomes" id="UP000095284"/>
    </source>
</evidence>
<evidence type="ECO:0000256" key="7">
    <source>
        <dbReference type="ARBA" id="ARBA00022898"/>
    </source>
</evidence>
<dbReference type="GO" id="GO:0005789">
    <property type="term" value="C:endoplasmic reticulum membrane"/>
    <property type="evidence" value="ECO:0007669"/>
    <property type="project" value="UniProtKB-SubCell"/>
</dbReference>
<evidence type="ECO:0000256" key="5">
    <source>
        <dbReference type="ARBA" id="ARBA00022692"/>
    </source>
</evidence>
<comment type="subcellular location">
    <subcellularLocation>
        <location evidence="2">Endoplasmic reticulum membrane</location>
        <topology evidence="2">Single-pass membrane protein</topology>
    </subcellularLocation>
</comment>
<evidence type="ECO:0000256" key="4">
    <source>
        <dbReference type="ARBA" id="ARBA00004991"/>
    </source>
</evidence>
<evidence type="ECO:0000256" key="15">
    <source>
        <dbReference type="ARBA" id="ARBA00042568"/>
    </source>
</evidence>
<keyword evidence="12 17" id="KW-0456">Lyase</keyword>
<evidence type="ECO:0000256" key="17">
    <source>
        <dbReference type="RuleBase" id="RU000382"/>
    </source>
</evidence>
<evidence type="ECO:0000256" key="3">
    <source>
        <dbReference type="ARBA" id="ARBA00004760"/>
    </source>
</evidence>
<dbReference type="Gene3D" id="6.10.140.2150">
    <property type="match status" value="1"/>
</dbReference>
<sequence length="542" mass="59691">MAEIVRQSLSSLNYRLGRHEPLILVIVSATSTYILLKAHRFWSKSEKSLWERFKSSIFAQFRKLPAVQRKIAEEMGPTLKSIQHSIHGCDESNEFLTEIPGKAGGIEEIVKKAAEYAGMNKKFDYKSGRISGTVYTDISEEHLNVLTEIFRQYAFSNPLHPDIFPGARKMEAEIIKMVASLYHGDDSTCGTMTSGGTESILLACLAHRNRAQAKGIDDPVIVAPITAHAAFEKAAHVLGIRIRHVKVNEDGKVCLNALKKAISSDTCMLVGSAPNFPTGSVDPIPEIAALGERYGIPVHVDACLGGFLIPFMEENGFDIPLFDFRLKGVASISCDTHKYGYCPKGSSTILYRSTEYLHHQYFSITEWPGGIYATPTIAGSRAGLNIALSWATLLYFGREQYSQRAKQILDFAKYLSYRIPLISGLKLAGNPDVSVVAFKSDEYNIYAVGDALNAKGWNLNALQKPASIHFCLTFNQARKEVIDEFLEDLKTVCAEVQARPDKGGKSDTAAIYGVAGSVPDRSLVDEVAFAYLDTCYAPPTLH</sequence>
<dbReference type="Gene3D" id="3.90.1150.10">
    <property type="entry name" value="Aspartate Aminotransferase, domain 1"/>
    <property type="match status" value="1"/>
</dbReference>
<dbReference type="GO" id="GO:0008117">
    <property type="term" value="F:sphinganine-1-phosphate aldolase activity"/>
    <property type="evidence" value="ECO:0007669"/>
    <property type="project" value="UniProtKB-EC"/>
</dbReference>
<keyword evidence="21" id="KW-1185">Reference proteome</keyword>
<dbReference type="InterPro" id="IPR015422">
    <property type="entry name" value="PyrdxlP-dep_Trfase_small"/>
</dbReference>
<dbReference type="GO" id="GO:0030149">
    <property type="term" value="P:sphingolipid catabolic process"/>
    <property type="evidence" value="ECO:0007669"/>
    <property type="project" value="TreeGrafter"/>
</dbReference>
<comment type="similarity">
    <text evidence="13">Belongs to the group II decarboxylase family. Sphingosine-1-phosphate lyase subfamily.</text>
</comment>
<dbReference type="InterPro" id="IPR015424">
    <property type="entry name" value="PyrdxlP-dep_Trfase"/>
</dbReference>
<dbReference type="PANTHER" id="PTHR42735">
    <property type="match status" value="1"/>
</dbReference>
<evidence type="ECO:0000256" key="16">
    <source>
        <dbReference type="PIRSR" id="PIRSR602129-50"/>
    </source>
</evidence>
<dbReference type="PANTHER" id="PTHR42735:SF6">
    <property type="entry name" value="SPHINGOSINE-1-PHOSPHATE LYASE 1"/>
    <property type="match status" value="1"/>
</dbReference>
<dbReference type="SMR" id="A0A1I7SDI7"/>
<dbReference type="Proteomes" id="UP000659654">
    <property type="component" value="Unassembled WGS sequence"/>
</dbReference>
<dbReference type="InterPro" id="IPR002129">
    <property type="entry name" value="PyrdxlP-dep_de-COase"/>
</dbReference>
<keyword evidence="5" id="KW-0812">Transmembrane</keyword>
<evidence type="ECO:0000313" key="18">
    <source>
        <dbReference type="EMBL" id="CAD5235310.1"/>
    </source>
</evidence>
<keyword evidence="10" id="KW-0443">Lipid metabolism</keyword>
<evidence type="ECO:0000256" key="12">
    <source>
        <dbReference type="ARBA" id="ARBA00023239"/>
    </source>
</evidence>
<evidence type="ECO:0000256" key="2">
    <source>
        <dbReference type="ARBA" id="ARBA00004389"/>
    </source>
</evidence>
<dbReference type="EMBL" id="CAJFDI010000006">
    <property type="protein sequence ID" value="CAD5235310.1"/>
    <property type="molecule type" value="Genomic_DNA"/>
</dbReference>
<evidence type="ECO:0000256" key="8">
    <source>
        <dbReference type="ARBA" id="ARBA00022919"/>
    </source>
</evidence>
<name>A0A1I7SDI7_BURXY</name>
<keyword evidence="8" id="KW-0746">Sphingolipid metabolism</keyword>
<dbReference type="CDD" id="cd06450">
    <property type="entry name" value="DOPA_deC_like"/>
    <property type="match status" value="1"/>
</dbReference>
<evidence type="ECO:0000313" key="19">
    <source>
        <dbReference type="EMBL" id="CAG9131645.1"/>
    </source>
</evidence>
<evidence type="ECO:0000256" key="1">
    <source>
        <dbReference type="ARBA" id="ARBA00001933"/>
    </source>
</evidence>
<evidence type="ECO:0000256" key="13">
    <source>
        <dbReference type="ARBA" id="ARBA00038302"/>
    </source>
</evidence>